<dbReference type="Pfam" id="PF00326">
    <property type="entry name" value="Peptidase_S9"/>
    <property type="match status" value="1"/>
</dbReference>
<sequence precursor="true">MNTNPLRRSAGLMRLALILTTTIAASCVDLAGLTAAPPQSAAKPPQPDRRVTYSTAKNSQGEAVSLQLHMFLPENWQAEDQRPAAVFFFGGGWNGGTPAQFYPFCEQLAARGMVCASAEYRVKSRDGTPPTACVEDGRAAVAFLREHAEQWGIDPNRIAAGGGSAGGHVAAATGILPSDNATTRPNLLLLYNPVIDTSDKGYGRKQLGVDWQALSPLHHVAAEQPPTLICHGTADTTTPYAGVVAFRKAMTAAGNVCTVVPFAGRKHGFFNSPTFRRSLDGKDYAATMKATVEFLTAQNWLPVGKE</sequence>
<dbReference type="GO" id="GO:0006508">
    <property type="term" value="P:proteolysis"/>
    <property type="evidence" value="ECO:0007669"/>
    <property type="project" value="InterPro"/>
</dbReference>
<proteinExistence type="inferred from homology"/>
<reference evidence="6 7" key="1">
    <citation type="submission" date="2019-08" db="EMBL/GenBank/DDBJ databases">
        <title>Deep-cultivation of Planctomycetes and their phenomic and genomic characterization uncovers novel biology.</title>
        <authorList>
            <person name="Wiegand S."/>
            <person name="Jogler M."/>
            <person name="Boedeker C."/>
            <person name="Pinto D."/>
            <person name="Vollmers J."/>
            <person name="Rivas-Marin E."/>
            <person name="Kohn T."/>
            <person name="Peeters S.H."/>
            <person name="Heuer A."/>
            <person name="Rast P."/>
            <person name="Oberbeckmann S."/>
            <person name="Bunk B."/>
            <person name="Jeske O."/>
            <person name="Meyerdierks A."/>
            <person name="Storesund J.E."/>
            <person name="Kallscheuer N."/>
            <person name="Luecker S."/>
            <person name="Lage O.M."/>
            <person name="Pohl T."/>
            <person name="Merkel B.J."/>
            <person name="Hornburger P."/>
            <person name="Mueller R.-W."/>
            <person name="Bruemmer F."/>
            <person name="Labrenz M."/>
            <person name="Spormann A.M."/>
            <person name="Op den Camp H."/>
            <person name="Overmann J."/>
            <person name="Amann R."/>
            <person name="Jetten M.S.M."/>
            <person name="Mascher T."/>
            <person name="Medema M.H."/>
            <person name="Devos D.P."/>
            <person name="Kaster A.-K."/>
            <person name="Ovreas L."/>
            <person name="Rohde M."/>
            <person name="Galperin M.Y."/>
            <person name="Jogler C."/>
        </authorList>
    </citation>
    <scope>NUCLEOTIDE SEQUENCE [LARGE SCALE GENOMIC DNA]</scope>
    <source>
        <strain evidence="6 7">UC8</strain>
    </source>
</reference>
<organism evidence="6 7">
    <name type="scientific">Roseimaritima ulvae</name>
    <dbReference type="NCBI Taxonomy" id="980254"/>
    <lineage>
        <taxon>Bacteria</taxon>
        <taxon>Pseudomonadati</taxon>
        <taxon>Planctomycetota</taxon>
        <taxon>Planctomycetia</taxon>
        <taxon>Pirellulales</taxon>
        <taxon>Pirellulaceae</taxon>
        <taxon>Roseimaritima</taxon>
    </lineage>
</organism>
<evidence type="ECO:0000256" key="3">
    <source>
        <dbReference type="SAM" id="SignalP"/>
    </source>
</evidence>
<keyword evidence="2 6" id="KW-0378">Hydrolase</keyword>
<dbReference type="InterPro" id="IPR029058">
    <property type="entry name" value="AB_hydrolase_fold"/>
</dbReference>
<dbReference type="GO" id="GO:0004806">
    <property type="term" value="F:triacylglycerol lipase activity"/>
    <property type="evidence" value="ECO:0007669"/>
    <property type="project" value="TreeGrafter"/>
</dbReference>
<protein>
    <submittedName>
        <fullName evidence="6">Acetylxylan esterase</fullName>
        <ecNumber evidence="6">3.1.1.72</ecNumber>
    </submittedName>
</protein>
<dbReference type="InterPro" id="IPR049492">
    <property type="entry name" value="BD-FAE-like_dom"/>
</dbReference>
<dbReference type="InterPro" id="IPR001375">
    <property type="entry name" value="Peptidase_S9_cat"/>
</dbReference>
<dbReference type="InterPro" id="IPR050300">
    <property type="entry name" value="GDXG_lipolytic_enzyme"/>
</dbReference>
<feature type="chain" id="PRO_5022838591" evidence="3">
    <location>
        <begin position="25"/>
        <end position="306"/>
    </location>
</feature>
<evidence type="ECO:0000313" key="7">
    <source>
        <dbReference type="Proteomes" id="UP000325286"/>
    </source>
</evidence>
<dbReference type="GO" id="GO:0008236">
    <property type="term" value="F:serine-type peptidase activity"/>
    <property type="evidence" value="ECO:0007669"/>
    <property type="project" value="InterPro"/>
</dbReference>
<dbReference type="SUPFAM" id="SSF53474">
    <property type="entry name" value="alpha/beta-Hydrolases"/>
    <property type="match status" value="1"/>
</dbReference>
<feature type="domain" description="Peptidase S9 prolyl oligopeptidase catalytic" evidence="4">
    <location>
        <begin position="210"/>
        <end position="271"/>
    </location>
</feature>
<evidence type="ECO:0000256" key="2">
    <source>
        <dbReference type="ARBA" id="ARBA00022801"/>
    </source>
</evidence>
<dbReference type="AlphaFoldDB" id="A0A5B9QWD5"/>
<dbReference type="EC" id="3.1.1.72" evidence="6"/>
<dbReference type="Gene3D" id="3.40.50.1820">
    <property type="entry name" value="alpha/beta hydrolase"/>
    <property type="match status" value="1"/>
</dbReference>
<evidence type="ECO:0000259" key="5">
    <source>
        <dbReference type="Pfam" id="PF20434"/>
    </source>
</evidence>
<name>A0A5B9QWD5_9BACT</name>
<gene>
    <name evidence="6" type="primary">axeA1_2</name>
    <name evidence="6" type="ORF">UC8_53740</name>
</gene>
<accession>A0A5B9QWD5</accession>
<dbReference type="PANTHER" id="PTHR48081">
    <property type="entry name" value="AB HYDROLASE SUPERFAMILY PROTEIN C4A8.06C"/>
    <property type="match status" value="1"/>
</dbReference>
<dbReference type="PROSITE" id="PS51257">
    <property type="entry name" value="PROKAR_LIPOPROTEIN"/>
    <property type="match status" value="1"/>
</dbReference>
<keyword evidence="7" id="KW-1185">Reference proteome</keyword>
<dbReference type="RefSeq" id="WP_084426102.1">
    <property type="nucleotide sequence ID" value="NZ_CP042914.1"/>
</dbReference>
<dbReference type="KEGG" id="rul:UC8_53740"/>
<evidence type="ECO:0000259" key="4">
    <source>
        <dbReference type="Pfam" id="PF00326"/>
    </source>
</evidence>
<feature type="domain" description="BD-FAE-like" evidence="5">
    <location>
        <begin position="70"/>
        <end position="178"/>
    </location>
</feature>
<dbReference type="EMBL" id="CP042914">
    <property type="protein sequence ID" value="QEG43327.1"/>
    <property type="molecule type" value="Genomic_DNA"/>
</dbReference>
<feature type="signal peptide" evidence="3">
    <location>
        <begin position="1"/>
        <end position="24"/>
    </location>
</feature>
<comment type="similarity">
    <text evidence="1">Belongs to the 'GDXG' lipolytic enzyme family.</text>
</comment>
<keyword evidence="3" id="KW-0732">Signal</keyword>
<dbReference type="PANTHER" id="PTHR48081:SF30">
    <property type="entry name" value="ACETYL-HYDROLASE LIPR-RELATED"/>
    <property type="match status" value="1"/>
</dbReference>
<evidence type="ECO:0000313" key="6">
    <source>
        <dbReference type="EMBL" id="QEG43327.1"/>
    </source>
</evidence>
<dbReference type="GO" id="GO:0046555">
    <property type="term" value="F:acetylxylan esterase activity"/>
    <property type="evidence" value="ECO:0007669"/>
    <property type="project" value="UniProtKB-EC"/>
</dbReference>
<dbReference type="OrthoDB" id="9815425at2"/>
<evidence type="ECO:0000256" key="1">
    <source>
        <dbReference type="ARBA" id="ARBA00010515"/>
    </source>
</evidence>
<dbReference type="Proteomes" id="UP000325286">
    <property type="component" value="Chromosome"/>
</dbReference>
<dbReference type="Pfam" id="PF20434">
    <property type="entry name" value="BD-FAE"/>
    <property type="match status" value="1"/>
</dbReference>